<proteinExistence type="predicted"/>
<sequence>MAGPLDIQIQLGGLGWTALLSKRLLWLAGVRWGVLCIVIGHLQNEARRVLKTSRELTIKIDGGSSHAVGLVRQSMLMIRYLLKEGIGLISPKKGLTTLHRTRAPAASNDLRSPLERASQGTRRPPERVMRPCSPN</sequence>
<reference evidence="2 3" key="1">
    <citation type="journal article" date="2019" name="Sci. Rep.">
        <title>Orb-weaving spider Araneus ventricosus genome elucidates the spidroin gene catalogue.</title>
        <authorList>
            <person name="Kono N."/>
            <person name="Nakamura H."/>
            <person name="Ohtoshi R."/>
            <person name="Moran D.A.P."/>
            <person name="Shinohara A."/>
            <person name="Yoshida Y."/>
            <person name="Fujiwara M."/>
            <person name="Mori M."/>
            <person name="Tomita M."/>
            <person name="Arakawa K."/>
        </authorList>
    </citation>
    <scope>NUCLEOTIDE SEQUENCE [LARGE SCALE GENOMIC DNA]</scope>
</reference>
<feature type="region of interest" description="Disordered" evidence="1">
    <location>
        <begin position="100"/>
        <end position="135"/>
    </location>
</feature>
<evidence type="ECO:0000256" key="1">
    <source>
        <dbReference type="SAM" id="MobiDB-lite"/>
    </source>
</evidence>
<dbReference type="Proteomes" id="UP000499080">
    <property type="component" value="Unassembled WGS sequence"/>
</dbReference>
<accession>A0A4Y2XB91</accession>
<dbReference type="EMBL" id="BGPR01074840">
    <property type="protein sequence ID" value="GBO46885.1"/>
    <property type="molecule type" value="Genomic_DNA"/>
</dbReference>
<dbReference type="AlphaFoldDB" id="A0A4Y2XB91"/>
<comment type="caution">
    <text evidence="2">The sequence shown here is derived from an EMBL/GenBank/DDBJ whole genome shotgun (WGS) entry which is preliminary data.</text>
</comment>
<name>A0A4Y2XB91_ARAVE</name>
<protein>
    <submittedName>
        <fullName evidence="2">Uncharacterized protein</fullName>
    </submittedName>
</protein>
<gene>
    <name evidence="2" type="ORF">AVEN_219650_1</name>
</gene>
<evidence type="ECO:0000313" key="2">
    <source>
        <dbReference type="EMBL" id="GBO46885.1"/>
    </source>
</evidence>
<organism evidence="2 3">
    <name type="scientific">Araneus ventricosus</name>
    <name type="common">Orbweaver spider</name>
    <name type="synonym">Epeira ventricosa</name>
    <dbReference type="NCBI Taxonomy" id="182803"/>
    <lineage>
        <taxon>Eukaryota</taxon>
        <taxon>Metazoa</taxon>
        <taxon>Ecdysozoa</taxon>
        <taxon>Arthropoda</taxon>
        <taxon>Chelicerata</taxon>
        <taxon>Arachnida</taxon>
        <taxon>Araneae</taxon>
        <taxon>Araneomorphae</taxon>
        <taxon>Entelegynae</taxon>
        <taxon>Araneoidea</taxon>
        <taxon>Araneidae</taxon>
        <taxon>Araneus</taxon>
    </lineage>
</organism>
<evidence type="ECO:0000313" key="3">
    <source>
        <dbReference type="Proteomes" id="UP000499080"/>
    </source>
</evidence>
<keyword evidence="3" id="KW-1185">Reference proteome</keyword>